<dbReference type="SUPFAM" id="SSF53300">
    <property type="entry name" value="vWA-like"/>
    <property type="match status" value="1"/>
</dbReference>
<dbReference type="CDD" id="cd00037">
    <property type="entry name" value="CLECT"/>
    <property type="match status" value="1"/>
</dbReference>
<protein>
    <recommendedName>
        <fullName evidence="1">C-type lectin domain-containing protein</fullName>
    </recommendedName>
</protein>
<dbReference type="Gene3D" id="3.10.100.10">
    <property type="entry name" value="Mannose-Binding Protein A, subunit A"/>
    <property type="match status" value="1"/>
</dbReference>
<dbReference type="InterPro" id="IPR001304">
    <property type="entry name" value="C-type_lectin-like"/>
</dbReference>
<reference evidence="2" key="1">
    <citation type="submission" date="2023-10" db="EMBL/GenBank/DDBJ databases">
        <title>Genome assembly of Pristionchus species.</title>
        <authorList>
            <person name="Yoshida K."/>
            <person name="Sommer R.J."/>
        </authorList>
    </citation>
    <scope>NUCLEOTIDE SEQUENCE</scope>
    <source>
        <strain evidence="2">RS0144</strain>
    </source>
</reference>
<dbReference type="EMBL" id="BTSX01000001">
    <property type="protein sequence ID" value="GMS81455.1"/>
    <property type="molecule type" value="Genomic_DNA"/>
</dbReference>
<dbReference type="AlphaFoldDB" id="A0AAV5SF16"/>
<evidence type="ECO:0000259" key="1">
    <source>
        <dbReference type="PROSITE" id="PS50041"/>
    </source>
</evidence>
<dbReference type="Pfam" id="PF00059">
    <property type="entry name" value="Lectin_C"/>
    <property type="match status" value="1"/>
</dbReference>
<dbReference type="SUPFAM" id="SSF56436">
    <property type="entry name" value="C-type lectin-like"/>
    <property type="match status" value="1"/>
</dbReference>
<dbReference type="InterPro" id="IPR016186">
    <property type="entry name" value="C-type_lectin-like/link_sf"/>
</dbReference>
<sequence>FLLVLSSIGISQSAQQLENTFEPYHGKENYCYCGLVDGKPDGWDPKGIWVDIYIIFDTSVSMADHLDEAKSMVTSFVSQMNTNRTSRIHSRIGVIEATRIPKVIYNLNMKSTDNLNKIKLTSDTNAHFDAALLSAIRSFSSDDNLDHQIATVVQEVVFYLTNTDTDLKFENSIYFKSHGGIIIVNDFGSEGATENAGLKALASDNFYFTDLSKNPVRTLELLCEANCYCDYKYHAFNDDDVNLRTRANRGCYEYSGGCTVCTHSSHAEASTYCSRMGATRFPVQGSLVSIHDQQKEFFVNSVASDFATKDQYWIALKNNGTAWNWEDQSTDPFSDWADDQPNTNDGQAMCAYAVQTTGFNTNWFAADCDQQLNVMCETAPCSVEYLCMPRPGGTW</sequence>
<dbReference type="PANTHER" id="PTHR31024:SF3">
    <property type="entry name" value="C-TYPE LECTIN-RELATED"/>
    <property type="match status" value="1"/>
</dbReference>
<dbReference type="InterPro" id="IPR002035">
    <property type="entry name" value="VWF_A"/>
</dbReference>
<organism evidence="2 3">
    <name type="scientific">Pristionchus entomophagus</name>
    <dbReference type="NCBI Taxonomy" id="358040"/>
    <lineage>
        <taxon>Eukaryota</taxon>
        <taxon>Metazoa</taxon>
        <taxon>Ecdysozoa</taxon>
        <taxon>Nematoda</taxon>
        <taxon>Chromadorea</taxon>
        <taxon>Rhabditida</taxon>
        <taxon>Rhabditina</taxon>
        <taxon>Diplogasteromorpha</taxon>
        <taxon>Diplogasteroidea</taxon>
        <taxon>Neodiplogasteridae</taxon>
        <taxon>Pristionchus</taxon>
    </lineage>
</organism>
<evidence type="ECO:0000313" key="3">
    <source>
        <dbReference type="Proteomes" id="UP001432027"/>
    </source>
</evidence>
<dbReference type="SMART" id="SM00034">
    <property type="entry name" value="CLECT"/>
    <property type="match status" value="1"/>
</dbReference>
<name>A0AAV5SF16_9BILA</name>
<dbReference type="PANTHER" id="PTHR31024">
    <property type="entry name" value="C-TYPE LECTIN"/>
    <property type="match status" value="1"/>
</dbReference>
<evidence type="ECO:0000313" key="2">
    <source>
        <dbReference type="EMBL" id="GMS81455.1"/>
    </source>
</evidence>
<dbReference type="Proteomes" id="UP001432027">
    <property type="component" value="Unassembled WGS sequence"/>
</dbReference>
<keyword evidence="3" id="KW-1185">Reference proteome</keyword>
<feature type="domain" description="C-type lectin" evidence="1">
    <location>
        <begin position="247"/>
        <end position="377"/>
    </location>
</feature>
<dbReference type="PROSITE" id="PS50041">
    <property type="entry name" value="C_TYPE_LECTIN_2"/>
    <property type="match status" value="1"/>
</dbReference>
<dbReference type="Gene3D" id="3.40.50.410">
    <property type="entry name" value="von Willebrand factor, type A domain"/>
    <property type="match status" value="1"/>
</dbReference>
<accession>A0AAV5SF16</accession>
<dbReference type="Pfam" id="PF00092">
    <property type="entry name" value="VWA"/>
    <property type="match status" value="1"/>
</dbReference>
<dbReference type="InterPro" id="IPR036465">
    <property type="entry name" value="vWFA_dom_sf"/>
</dbReference>
<feature type="non-terminal residue" evidence="2">
    <location>
        <position position="1"/>
    </location>
</feature>
<proteinExistence type="predicted"/>
<gene>
    <name evidence="2" type="ORF">PENTCL1PPCAC_3630</name>
</gene>
<dbReference type="InterPro" id="IPR016187">
    <property type="entry name" value="CTDL_fold"/>
</dbReference>
<comment type="caution">
    <text evidence="2">The sequence shown here is derived from an EMBL/GenBank/DDBJ whole genome shotgun (WGS) entry which is preliminary data.</text>
</comment>